<reference evidence="2 3" key="1">
    <citation type="journal article" date="2020" name="BMC Genomics">
        <title>Intraspecific diversification of the crop wild relative Brassica cretica Lam. using demographic model selection.</title>
        <authorList>
            <person name="Kioukis A."/>
            <person name="Michalopoulou V.A."/>
            <person name="Briers L."/>
            <person name="Pirintsos S."/>
            <person name="Studholme D.J."/>
            <person name="Pavlidis P."/>
            <person name="Sarris P.F."/>
        </authorList>
    </citation>
    <scope>NUCLEOTIDE SEQUENCE [LARGE SCALE GENOMIC DNA]</scope>
    <source>
        <strain evidence="3">cv. PFS-1207/04</strain>
    </source>
</reference>
<organism evidence="2 3">
    <name type="scientific">Brassica cretica</name>
    <name type="common">Mustard</name>
    <dbReference type="NCBI Taxonomy" id="69181"/>
    <lineage>
        <taxon>Eukaryota</taxon>
        <taxon>Viridiplantae</taxon>
        <taxon>Streptophyta</taxon>
        <taxon>Embryophyta</taxon>
        <taxon>Tracheophyta</taxon>
        <taxon>Spermatophyta</taxon>
        <taxon>Magnoliopsida</taxon>
        <taxon>eudicotyledons</taxon>
        <taxon>Gunneridae</taxon>
        <taxon>Pentapetalae</taxon>
        <taxon>rosids</taxon>
        <taxon>malvids</taxon>
        <taxon>Brassicales</taxon>
        <taxon>Brassicaceae</taxon>
        <taxon>Brassiceae</taxon>
        <taxon>Brassica</taxon>
    </lineage>
</organism>
<feature type="compositionally biased region" description="Polar residues" evidence="1">
    <location>
        <begin position="77"/>
        <end position="111"/>
    </location>
</feature>
<evidence type="ECO:0000313" key="2">
    <source>
        <dbReference type="EMBL" id="KAF3549557.1"/>
    </source>
</evidence>
<feature type="compositionally biased region" description="Basic residues" evidence="1">
    <location>
        <begin position="1"/>
        <end position="11"/>
    </location>
</feature>
<name>A0ABQ7CEN2_BRACR</name>
<dbReference type="EMBL" id="QGKV02000832">
    <property type="protein sequence ID" value="KAF3549557.1"/>
    <property type="molecule type" value="Genomic_DNA"/>
</dbReference>
<sequence>MSRQRFQRNRHLPPPEQDFTPELCTTGDQSHRSRETTSNNPMRLSETPRQSLHREENHSNPLKLPRSNFHRLHRSSPENNRLSTETNDQRNPQRFQQHTPSSPELSSTKPNRSPDQRR</sequence>
<dbReference type="Proteomes" id="UP000266723">
    <property type="component" value="Unassembled WGS sequence"/>
</dbReference>
<gene>
    <name evidence="2" type="ORF">DY000_02009719</name>
</gene>
<keyword evidence="3" id="KW-1185">Reference proteome</keyword>
<protein>
    <submittedName>
        <fullName evidence="2">Uncharacterized protein</fullName>
    </submittedName>
</protein>
<feature type="compositionally biased region" description="Polar residues" evidence="1">
    <location>
        <begin position="36"/>
        <end position="50"/>
    </location>
</feature>
<evidence type="ECO:0000313" key="3">
    <source>
        <dbReference type="Proteomes" id="UP000266723"/>
    </source>
</evidence>
<comment type="caution">
    <text evidence="2">The sequence shown here is derived from an EMBL/GenBank/DDBJ whole genome shotgun (WGS) entry which is preliminary data.</text>
</comment>
<feature type="region of interest" description="Disordered" evidence="1">
    <location>
        <begin position="1"/>
        <end position="118"/>
    </location>
</feature>
<proteinExistence type="predicted"/>
<evidence type="ECO:0000256" key="1">
    <source>
        <dbReference type="SAM" id="MobiDB-lite"/>
    </source>
</evidence>
<accession>A0ABQ7CEN2</accession>